<evidence type="ECO:0000313" key="1">
    <source>
        <dbReference type="EMBL" id="KAJ7560629.1"/>
    </source>
</evidence>
<keyword evidence="2" id="KW-1185">Reference proteome</keyword>
<evidence type="ECO:0000313" key="2">
    <source>
        <dbReference type="Proteomes" id="UP001162992"/>
    </source>
</evidence>
<reference evidence="2" key="1">
    <citation type="journal article" date="2024" name="Proc. Natl. Acad. Sci. U.S.A.">
        <title>Extraordinary preservation of gene collinearity over three hundred million years revealed in homosporous lycophytes.</title>
        <authorList>
            <person name="Li C."/>
            <person name="Wickell D."/>
            <person name="Kuo L.Y."/>
            <person name="Chen X."/>
            <person name="Nie B."/>
            <person name="Liao X."/>
            <person name="Peng D."/>
            <person name="Ji J."/>
            <person name="Jenkins J."/>
            <person name="Williams M."/>
            <person name="Shu S."/>
            <person name="Plott C."/>
            <person name="Barry K."/>
            <person name="Rajasekar S."/>
            <person name="Grimwood J."/>
            <person name="Han X."/>
            <person name="Sun S."/>
            <person name="Hou Z."/>
            <person name="He W."/>
            <person name="Dai G."/>
            <person name="Sun C."/>
            <person name="Schmutz J."/>
            <person name="Leebens-Mack J.H."/>
            <person name="Li F.W."/>
            <person name="Wang L."/>
        </authorList>
    </citation>
    <scope>NUCLEOTIDE SEQUENCE [LARGE SCALE GENOMIC DNA]</scope>
    <source>
        <strain evidence="2">cv. PW_Plant_1</strain>
    </source>
</reference>
<protein>
    <submittedName>
        <fullName evidence="1">Uncharacterized protein</fullName>
    </submittedName>
</protein>
<gene>
    <name evidence="1" type="ORF">O6H91_04G137700</name>
</gene>
<organism evidence="1 2">
    <name type="scientific">Diphasiastrum complanatum</name>
    <name type="common">Issler's clubmoss</name>
    <name type="synonym">Lycopodium complanatum</name>
    <dbReference type="NCBI Taxonomy" id="34168"/>
    <lineage>
        <taxon>Eukaryota</taxon>
        <taxon>Viridiplantae</taxon>
        <taxon>Streptophyta</taxon>
        <taxon>Embryophyta</taxon>
        <taxon>Tracheophyta</taxon>
        <taxon>Lycopodiopsida</taxon>
        <taxon>Lycopodiales</taxon>
        <taxon>Lycopodiaceae</taxon>
        <taxon>Lycopodioideae</taxon>
        <taxon>Diphasiastrum</taxon>
    </lineage>
</organism>
<dbReference type="Proteomes" id="UP001162992">
    <property type="component" value="Chromosome 4"/>
</dbReference>
<name>A0ACC2E2D0_DIPCM</name>
<sequence>MLGFVCADDGCLEEQGPDEEGDAGGMVAAVRVLLQGLGEDLQRDGLLKTPLRVARAFLSAMKGYQMSAEDVIGDALFCEPGPQDPNGFGGGSGGMVIARNIDLFATCRACLLPFKICCHIAYIPAGGRVVGLSKLPRVAEIYSSRLQTPHEFADGVAQALSDSIKPLGVAVVVESWHLQWPAVTSGNGITKAGFEDEAAWIPSRAYASKGCYIDRSKASVEDKAAWIPCQAFAGKGSFADKSSALWDELIAVLQFQGIQIHFSALMESLGDVRRIGSCPFLSSDFKTSWNFPLLPARCNGLPGFRFPTNGGIKKAPEELSKAENSYDRSVAFVPAMITAVDSLLRAVGQDPNSQELEYTSMRYVLWLLASTQGSRNPSSNLFQKYKNGNGTAANGFVHSPVVDFVDQLDMEIACEFSIPFCSQCEHHLLPFSGIAHVGYFHSKRSPPIERTMVLKIVQLYSRRLQVQERLTKQVAETLLPSCSLGGVMVVVEASHLCMVLRGVKQIASTTATVATFGRFTKDVASRATFLQKILKAKVDMSGQC</sequence>
<comment type="caution">
    <text evidence="1">The sequence shown here is derived from an EMBL/GenBank/DDBJ whole genome shotgun (WGS) entry which is preliminary data.</text>
</comment>
<accession>A0ACC2E2D0</accession>
<dbReference type="EMBL" id="CM055095">
    <property type="protein sequence ID" value="KAJ7560629.1"/>
    <property type="molecule type" value="Genomic_DNA"/>
</dbReference>
<proteinExistence type="predicted"/>